<evidence type="ECO:0000256" key="1">
    <source>
        <dbReference type="ARBA" id="ARBA00023125"/>
    </source>
</evidence>
<dbReference type="SMART" id="SM00398">
    <property type="entry name" value="HMG"/>
    <property type="match status" value="1"/>
</dbReference>
<dbReference type="PANTHER" id="PTHR45789:SF2">
    <property type="entry name" value="FI18025P1"/>
    <property type="match status" value="1"/>
</dbReference>
<feature type="region of interest" description="Disordered" evidence="4">
    <location>
        <begin position="1"/>
        <end position="138"/>
    </location>
</feature>
<dbReference type="InterPro" id="IPR009071">
    <property type="entry name" value="HMG_box_dom"/>
</dbReference>
<keyword evidence="7" id="KW-1185">Reference proteome</keyword>
<proteinExistence type="predicted"/>
<gene>
    <name evidence="6" type="ORF">DSM5745_01443</name>
</gene>
<organism evidence="6 7">
    <name type="scientific">Aspergillus mulundensis</name>
    <dbReference type="NCBI Taxonomy" id="1810919"/>
    <lineage>
        <taxon>Eukaryota</taxon>
        <taxon>Fungi</taxon>
        <taxon>Dikarya</taxon>
        <taxon>Ascomycota</taxon>
        <taxon>Pezizomycotina</taxon>
        <taxon>Eurotiomycetes</taxon>
        <taxon>Eurotiomycetidae</taxon>
        <taxon>Eurotiales</taxon>
        <taxon>Aspergillaceae</taxon>
        <taxon>Aspergillus</taxon>
        <taxon>Aspergillus subgen. Nidulantes</taxon>
    </lineage>
</organism>
<feature type="compositionally biased region" description="Polar residues" evidence="4">
    <location>
        <begin position="268"/>
        <end position="280"/>
    </location>
</feature>
<evidence type="ECO:0000259" key="5">
    <source>
        <dbReference type="PROSITE" id="PS50118"/>
    </source>
</evidence>
<keyword evidence="1 3" id="KW-0238">DNA-binding</keyword>
<dbReference type="EMBL" id="PVWQ01000001">
    <property type="protein sequence ID" value="RDW94121.1"/>
    <property type="molecule type" value="Genomic_DNA"/>
</dbReference>
<dbReference type="Gene3D" id="1.10.30.10">
    <property type="entry name" value="High mobility group box domain"/>
    <property type="match status" value="1"/>
</dbReference>
<dbReference type="GO" id="GO:0000978">
    <property type="term" value="F:RNA polymerase II cis-regulatory region sequence-specific DNA binding"/>
    <property type="evidence" value="ECO:0007669"/>
    <property type="project" value="TreeGrafter"/>
</dbReference>
<dbReference type="GO" id="GO:0005634">
    <property type="term" value="C:nucleus"/>
    <property type="evidence" value="ECO:0007669"/>
    <property type="project" value="UniProtKB-UniRule"/>
</dbReference>
<evidence type="ECO:0000256" key="2">
    <source>
        <dbReference type="ARBA" id="ARBA00023242"/>
    </source>
</evidence>
<feature type="compositionally biased region" description="Polar residues" evidence="4">
    <location>
        <begin position="436"/>
        <end position="454"/>
    </location>
</feature>
<dbReference type="InterPro" id="IPR036910">
    <property type="entry name" value="HMG_box_dom_sf"/>
</dbReference>
<name>A0A3D8T6Q7_9EURO</name>
<feature type="region of interest" description="Disordered" evidence="4">
    <location>
        <begin position="426"/>
        <end position="454"/>
    </location>
</feature>
<accession>A0A3D8T6Q7</accession>
<sequence>MQQQLLRNPPPSPPHSNDGDLASDADLYSMYGTPEPYAGGGQGGDESFSEQSSVGINIRYAPTSDYPQNASLHHSMMHNGARVSTPPTDDSFAPGSLDSTASTRWSSPGRRQSAARARVLRSPKQRRRAKNRSNTESTYAFKEPLSILTAQLTHIEVKDMDKHVNRPIEERLIEVQKKDGKIPRPMNSFMLYRSAYAERVKEFFRQQNHQVVSSASGVSWNKETPEIRAKYERLAVIEKRNHLKAHPGYKFTPTKDKRKRGTLDDTRSFNSEFGGTSDGSPASRHISRLSTFSTPEISSGWNSGHPTPPDMGDHGLPTDYGFPPTWPTSHPARPTSGMMLTSDPSHFIQHAPHPEEIHYAPSTALAGLPGAAHHDLLQPQGQPGGQVDPALLDYPNSSLHPEGGNHAYGHPHYPVWQESGTNAYAPFEASMAPSPNGLSGAQPMQQSVDGQETWESGQAATLEPAGGEFDSWLNHPNGY</sequence>
<dbReference type="Pfam" id="PF00505">
    <property type="entry name" value="HMG_box"/>
    <property type="match status" value="1"/>
</dbReference>
<dbReference type="STRING" id="1810919.A0A3D8T6Q7"/>
<protein>
    <submittedName>
        <fullName evidence="6">HMG box protein, putative (JCVI)</fullName>
    </submittedName>
</protein>
<feature type="domain" description="HMG box" evidence="5">
    <location>
        <begin position="182"/>
        <end position="250"/>
    </location>
</feature>
<reference evidence="6 7" key="1">
    <citation type="journal article" date="2018" name="IMA Fungus">
        <title>IMA Genome-F 9: Draft genome sequence of Annulohypoxylon stygium, Aspergillus mulundensis, Berkeleyomyces basicola (syn. Thielaviopsis basicola), Ceratocystis smalleyi, two Cercospora beticola strains, Coleophoma cylindrospora, Fusarium fracticaudum, Phialophora cf. hyalina, and Morchella septimelata.</title>
        <authorList>
            <person name="Wingfield B.D."/>
            <person name="Bills G.F."/>
            <person name="Dong Y."/>
            <person name="Huang W."/>
            <person name="Nel W.J."/>
            <person name="Swalarsk-Parry B.S."/>
            <person name="Vaghefi N."/>
            <person name="Wilken P.M."/>
            <person name="An Z."/>
            <person name="de Beer Z.W."/>
            <person name="De Vos L."/>
            <person name="Chen L."/>
            <person name="Duong T.A."/>
            <person name="Gao Y."/>
            <person name="Hammerbacher A."/>
            <person name="Kikkert J.R."/>
            <person name="Li Y."/>
            <person name="Li H."/>
            <person name="Li K."/>
            <person name="Li Q."/>
            <person name="Liu X."/>
            <person name="Ma X."/>
            <person name="Naidoo K."/>
            <person name="Pethybridge S.J."/>
            <person name="Sun J."/>
            <person name="Steenkamp E.T."/>
            <person name="van der Nest M.A."/>
            <person name="van Wyk S."/>
            <person name="Wingfield M.J."/>
            <person name="Xiong C."/>
            <person name="Yue Q."/>
            <person name="Zhang X."/>
        </authorList>
    </citation>
    <scope>NUCLEOTIDE SEQUENCE [LARGE SCALE GENOMIC DNA]</scope>
    <source>
        <strain evidence="6 7">DSM 5745</strain>
    </source>
</reference>
<dbReference type="GeneID" id="38111813"/>
<dbReference type="AlphaFoldDB" id="A0A3D8T6Q7"/>
<dbReference type="OrthoDB" id="2307332at2759"/>
<dbReference type="CDD" id="cd01389">
    <property type="entry name" value="HMG-box_ROX1-like"/>
    <property type="match status" value="1"/>
</dbReference>
<feature type="compositionally biased region" description="Polar residues" evidence="4">
    <location>
        <begin position="97"/>
        <end position="110"/>
    </location>
</feature>
<dbReference type="PANTHER" id="PTHR45789">
    <property type="entry name" value="FI18025P1"/>
    <property type="match status" value="1"/>
</dbReference>
<dbReference type="SUPFAM" id="SSF47095">
    <property type="entry name" value="HMG-box"/>
    <property type="match status" value="1"/>
</dbReference>
<evidence type="ECO:0000256" key="4">
    <source>
        <dbReference type="SAM" id="MobiDB-lite"/>
    </source>
</evidence>
<dbReference type="GO" id="GO:0000981">
    <property type="term" value="F:DNA-binding transcription factor activity, RNA polymerase II-specific"/>
    <property type="evidence" value="ECO:0007669"/>
    <property type="project" value="TreeGrafter"/>
</dbReference>
<evidence type="ECO:0000256" key="3">
    <source>
        <dbReference type="PROSITE-ProRule" id="PRU00267"/>
    </source>
</evidence>
<dbReference type="Proteomes" id="UP000256690">
    <property type="component" value="Unassembled WGS sequence"/>
</dbReference>
<comment type="caution">
    <text evidence="6">The sequence shown here is derived from an EMBL/GenBank/DDBJ whole genome shotgun (WGS) entry which is preliminary data.</text>
</comment>
<feature type="DNA-binding region" description="HMG box" evidence="3">
    <location>
        <begin position="182"/>
        <end position="250"/>
    </location>
</feature>
<evidence type="ECO:0000313" key="6">
    <source>
        <dbReference type="EMBL" id="RDW94121.1"/>
    </source>
</evidence>
<dbReference type="PROSITE" id="PS50118">
    <property type="entry name" value="HMG_BOX_2"/>
    <property type="match status" value="1"/>
</dbReference>
<feature type="compositionally biased region" description="Basic residues" evidence="4">
    <location>
        <begin position="118"/>
        <end position="131"/>
    </location>
</feature>
<feature type="region of interest" description="Disordered" evidence="4">
    <location>
        <begin position="246"/>
        <end position="285"/>
    </location>
</feature>
<dbReference type="RefSeq" id="XP_026609304.1">
    <property type="nucleotide sequence ID" value="XM_026743459.1"/>
</dbReference>
<evidence type="ECO:0000313" key="7">
    <source>
        <dbReference type="Proteomes" id="UP000256690"/>
    </source>
</evidence>
<keyword evidence="2 3" id="KW-0539">Nucleus</keyword>
<dbReference type="InterPro" id="IPR051356">
    <property type="entry name" value="SOX/SOX-like_TF"/>
</dbReference>